<reference evidence="1 2" key="1">
    <citation type="submission" date="2015-09" db="EMBL/GenBank/DDBJ databases">
        <title>Atta colombica WGS genome.</title>
        <authorList>
            <person name="Nygaard S."/>
            <person name="Hu H."/>
            <person name="Boomsma J."/>
            <person name="Zhang G."/>
        </authorList>
    </citation>
    <scope>NUCLEOTIDE SEQUENCE [LARGE SCALE GENOMIC DNA]</scope>
    <source>
        <strain evidence="1">Treedump-2</strain>
        <tissue evidence="1">Whole body</tissue>
    </source>
</reference>
<gene>
    <name evidence="1" type="ORF">ALC53_07903</name>
</gene>
<keyword evidence="2" id="KW-1185">Reference proteome</keyword>
<evidence type="ECO:0000313" key="2">
    <source>
        <dbReference type="Proteomes" id="UP000078540"/>
    </source>
</evidence>
<feature type="non-terminal residue" evidence="1">
    <location>
        <position position="1"/>
    </location>
</feature>
<dbReference type="EMBL" id="KQ976532">
    <property type="protein sequence ID" value="KYM81517.1"/>
    <property type="molecule type" value="Genomic_DNA"/>
</dbReference>
<proteinExistence type="predicted"/>
<accession>A0A195BBB1</accession>
<dbReference type="AlphaFoldDB" id="A0A195BBB1"/>
<name>A0A195BBB1_9HYME</name>
<evidence type="ECO:0000313" key="1">
    <source>
        <dbReference type="EMBL" id="KYM81517.1"/>
    </source>
</evidence>
<dbReference type="Proteomes" id="UP000078540">
    <property type="component" value="Unassembled WGS sequence"/>
</dbReference>
<protein>
    <submittedName>
        <fullName evidence="1">Uncharacterized protein</fullName>
    </submittedName>
</protein>
<organism evidence="1 2">
    <name type="scientific">Atta colombica</name>
    <dbReference type="NCBI Taxonomy" id="520822"/>
    <lineage>
        <taxon>Eukaryota</taxon>
        <taxon>Metazoa</taxon>
        <taxon>Ecdysozoa</taxon>
        <taxon>Arthropoda</taxon>
        <taxon>Hexapoda</taxon>
        <taxon>Insecta</taxon>
        <taxon>Pterygota</taxon>
        <taxon>Neoptera</taxon>
        <taxon>Endopterygota</taxon>
        <taxon>Hymenoptera</taxon>
        <taxon>Apocrita</taxon>
        <taxon>Aculeata</taxon>
        <taxon>Formicoidea</taxon>
        <taxon>Formicidae</taxon>
        <taxon>Myrmicinae</taxon>
        <taxon>Atta</taxon>
    </lineage>
</organism>
<sequence>AVSLRCYMMYVMLSPYLLHEIGSRNISLIGSNRTCYAVRRRLSYSFDLPKSKSRSTSGTLF</sequence>